<protein>
    <submittedName>
        <fullName evidence="1">Uncharacterized protein</fullName>
    </submittedName>
</protein>
<dbReference type="AlphaFoldDB" id="A0ABD0KNF5"/>
<accession>A0ABD0KNF5</accession>
<keyword evidence="2" id="KW-1185">Reference proteome</keyword>
<reference evidence="1 2" key="1">
    <citation type="journal article" date="2023" name="Sci. Data">
        <title>Genome assembly of the Korean intertidal mud-creeper Batillaria attramentaria.</title>
        <authorList>
            <person name="Patra A.K."/>
            <person name="Ho P.T."/>
            <person name="Jun S."/>
            <person name="Lee S.J."/>
            <person name="Kim Y."/>
            <person name="Won Y.J."/>
        </authorList>
    </citation>
    <scope>NUCLEOTIDE SEQUENCE [LARGE SCALE GENOMIC DNA]</scope>
    <source>
        <strain evidence="1">Wonlab-2016</strain>
    </source>
</reference>
<dbReference type="Proteomes" id="UP001519460">
    <property type="component" value="Unassembled WGS sequence"/>
</dbReference>
<proteinExistence type="predicted"/>
<dbReference type="EMBL" id="JACVVK020000146">
    <property type="protein sequence ID" value="KAK7488768.1"/>
    <property type="molecule type" value="Genomic_DNA"/>
</dbReference>
<sequence length="117" mass="12727">METASSFSSFAPRKYAKCQHPVFVASSRRQKHFAMCLAKKLDSSASAVIALAVLCVVQSPSCDAAEQKLFSCKASLFACRNVPARYSVPELGKVGRGMVSVNCRFGNYVKLTNLREA</sequence>
<comment type="caution">
    <text evidence="1">The sequence shown here is derived from an EMBL/GenBank/DDBJ whole genome shotgun (WGS) entry which is preliminary data.</text>
</comment>
<evidence type="ECO:0000313" key="2">
    <source>
        <dbReference type="Proteomes" id="UP001519460"/>
    </source>
</evidence>
<gene>
    <name evidence="1" type="ORF">BaRGS_00019903</name>
</gene>
<name>A0ABD0KNF5_9CAEN</name>
<evidence type="ECO:0000313" key="1">
    <source>
        <dbReference type="EMBL" id="KAK7488768.1"/>
    </source>
</evidence>
<organism evidence="1 2">
    <name type="scientific">Batillaria attramentaria</name>
    <dbReference type="NCBI Taxonomy" id="370345"/>
    <lineage>
        <taxon>Eukaryota</taxon>
        <taxon>Metazoa</taxon>
        <taxon>Spiralia</taxon>
        <taxon>Lophotrochozoa</taxon>
        <taxon>Mollusca</taxon>
        <taxon>Gastropoda</taxon>
        <taxon>Caenogastropoda</taxon>
        <taxon>Sorbeoconcha</taxon>
        <taxon>Cerithioidea</taxon>
        <taxon>Batillariidae</taxon>
        <taxon>Batillaria</taxon>
    </lineage>
</organism>